<reference evidence="2 3" key="1">
    <citation type="journal article" date="2015" name="Nature">
        <title>rRNA introns, odd ribosomes, and small enigmatic genomes across a large radiation of phyla.</title>
        <authorList>
            <person name="Brown C.T."/>
            <person name="Hug L.A."/>
            <person name="Thomas B.C."/>
            <person name="Sharon I."/>
            <person name="Castelle C.J."/>
            <person name="Singh A."/>
            <person name="Wilkins M.J."/>
            <person name="Williams K.H."/>
            <person name="Banfield J.F."/>
        </authorList>
    </citation>
    <scope>NUCLEOTIDE SEQUENCE [LARGE SCALE GENOMIC DNA]</scope>
</reference>
<feature type="compositionally biased region" description="Basic and acidic residues" evidence="1">
    <location>
        <begin position="63"/>
        <end position="72"/>
    </location>
</feature>
<protein>
    <submittedName>
        <fullName evidence="2">Uncharacterized protein</fullName>
    </submittedName>
</protein>
<comment type="caution">
    <text evidence="2">The sequence shown here is derived from an EMBL/GenBank/DDBJ whole genome shotgun (WGS) entry which is preliminary data.</text>
</comment>
<name>A0A0G0PA95_UNCC2</name>
<dbReference type="Proteomes" id="UP000034207">
    <property type="component" value="Unassembled WGS sequence"/>
</dbReference>
<proteinExistence type="predicted"/>
<evidence type="ECO:0000313" key="2">
    <source>
        <dbReference type="EMBL" id="KKQ95064.1"/>
    </source>
</evidence>
<evidence type="ECO:0000256" key="1">
    <source>
        <dbReference type="SAM" id="MobiDB-lite"/>
    </source>
</evidence>
<organism evidence="2 3">
    <name type="scientific">candidate division CPR2 bacterium GW2011_GWC2_39_10</name>
    <dbReference type="NCBI Taxonomy" id="1618345"/>
    <lineage>
        <taxon>Bacteria</taxon>
        <taxon>Bacteria division CPR2</taxon>
    </lineage>
</organism>
<evidence type="ECO:0000313" key="3">
    <source>
        <dbReference type="Proteomes" id="UP000034207"/>
    </source>
</evidence>
<dbReference type="STRING" id="1618345.UT18_C0004G0016"/>
<gene>
    <name evidence="2" type="ORF">UT18_C0004G0016</name>
</gene>
<sequence length="182" mass="21437">MNCLYCGGQLTENGGRFVCLNCGRVFEAGQLQAHEKKNSLISEKKEIIGESLKSIRENVIGRGNDEEKKKEEEEINPEEMEARAKEEINKRLSNIENEKTKDFEDVDISKAKLSYNFKAYKNIKFDDSQMIKIFFSDFWGQTRQNAKTFINMFKYYSKQVFINFKKEAREIEEEIKEEQKKN</sequence>
<feature type="region of interest" description="Disordered" evidence="1">
    <location>
        <begin position="63"/>
        <end position="83"/>
    </location>
</feature>
<dbReference type="EMBL" id="LBVV01000004">
    <property type="protein sequence ID" value="KKQ95064.1"/>
    <property type="molecule type" value="Genomic_DNA"/>
</dbReference>
<accession>A0A0G0PA95</accession>
<dbReference type="AlphaFoldDB" id="A0A0G0PA95"/>